<dbReference type="Proteomes" id="UP000000211">
    <property type="component" value="Chromosome"/>
</dbReference>
<dbReference type="Gene3D" id="3.40.50.150">
    <property type="entry name" value="Vaccinia Virus protein VP39"/>
    <property type="match status" value="1"/>
</dbReference>
<dbReference type="AlphaFoldDB" id="K7QXI3"/>
<sequence length="185" mass="20951">MPRDWEAFWREWEETRPPAFVVRAYGPFVPEGPVLDLAGGLGRNARPFLERGQPVVLVERSRAALEKLQGTPGLSLLELDLEAMDAPLHLPKGPFSGILLCYFVHRPLLRALGALLKPGGLLLVEGFTEKEARRRGRESPYYWGTHELLTPPPGLRLRAYGEGWMEGYRAFAVYELAPRRRPLRP</sequence>
<evidence type="ECO:0008006" key="3">
    <source>
        <dbReference type="Google" id="ProtNLM"/>
    </source>
</evidence>
<dbReference type="EMBL" id="CP003249">
    <property type="protein sequence ID" value="AFV76508.1"/>
    <property type="molecule type" value="Genomic_DNA"/>
</dbReference>
<dbReference type="OrthoDB" id="9804312at2"/>
<dbReference type="CDD" id="cd02440">
    <property type="entry name" value="AdoMet_MTases"/>
    <property type="match status" value="1"/>
</dbReference>
<evidence type="ECO:0000313" key="1">
    <source>
        <dbReference type="EMBL" id="AFV76508.1"/>
    </source>
</evidence>
<dbReference type="STRING" id="751945.Theos_1480"/>
<dbReference type="eggNOG" id="COG0500">
    <property type="taxonomic scope" value="Bacteria"/>
</dbReference>
<dbReference type="InterPro" id="IPR029063">
    <property type="entry name" value="SAM-dependent_MTases_sf"/>
</dbReference>
<dbReference type="SUPFAM" id="SSF53335">
    <property type="entry name" value="S-adenosyl-L-methionine-dependent methyltransferases"/>
    <property type="match status" value="1"/>
</dbReference>
<evidence type="ECO:0000313" key="2">
    <source>
        <dbReference type="Proteomes" id="UP000000211"/>
    </source>
</evidence>
<organism evidence="1 2">
    <name type="scientific">Thermus oshimai JL-2</name>
    <dbReference type="NCBI Taxonomy" id="751945"/>
    <lineage>
        <taxon>Bacteria</taxon>
        <taxon>Thermotogati</taxon>
        <taxon>Deinococcota</taxon>
        <taxon>Deinococci</taxon>
        <taxon>Thermales</taxon>
        <taxon>Thermaceae</taxon>
        <taxon>Thermus</taxon>
    </lineage>
</organism>
<protein>
    <recommendedName>
        <fullName evidence="3">Methyltransferase family protein</fullName>
    </recommendedName>
</protein>
<dbReference type="RefSeq" id="WP_016329690.1">
    <property type="nucleotide sequence ID" value="NC_019386.1"/>
</dbReference>
<dbReference type="KEGG" id="tos:Theos_1480"/>
<reference evidence="1 2" key="1">
    <citation type="journal article" date="2013" name="Genome Announc.">
        <title>Whole Genome Sequencing of Thermus oshimai JL-2 and Thermus thermophilus JL-18, Incomplete Denitrifiers from the United States Great Basin.</title>
        <authorList>
            <person name="Murugapiran S.K."/>
            <person name="Huntemann M."/>
            <person name="Wei C.L."/>
            <person name="Han J."/>
            <person name="Detter J.C."/>
            <person name="Han C.S."/>
            <person name="Erkkila T.H."/>
            <person name="Teshima H."/>
            <person name="Chen A."/>
            <person name="Kyrpides N."/>
            <person name="Mavrommatis K."/>
            <person name="Markowitz V."/>
            <person name="Szeto E."/>
            <person name="Ivanova N."/>
            <person name="Pagani I."/>
            <person name="Lam J."/>
            <person name="McDonald A.I."/>
            <person name="Dodsworth J.A."/>
            <person name="Pati A."/>
            <person name="Goodwin L."/>
            <person name="Peters L."/>
            <person name="Pitluck S."/>
            <person name="Woyke T."/>
            <person name="Hedlund B.P."/>
        </authorList>
    </citation>
    <scope>NUCLEOTIDE SEQUENCE</scope>
    <source>
        <strain evidence="1 2">JL-2</strain>
    </source>
</reference>
<proteinExistence type="predicted"/>
<dbReference type="HOGENOM" id="CLU_056435_5_2_0"/>
<gene>
    <name evidence="1" type="ORF">Theos_1480</name>
</gene>
<name>K7QXI3_THEOS</name>
<accession>K7QXI3</accession>
<keyword evidence="2" id="KW-1185">Reference proteome</keyword>
<dbReference type="PATRIC" id="fig|751945.3.peg.1462"/>